<protein>
    <submittedName>
        <fullName evidence="2">Uncharacterized protein</fullName>
    </submittedName>
</protein>
<feature type="non-terminal residue" evidence="2">
    <location>
        <position position="1"/>
    </location>
</feature>
<name>A0AAV5T0K6_9BILA</name>
<keyword evidence="3" id="KW-1185">Reference proteome</keyword>
<comment type="caution">
    <text evidence="2">The sequence shown here is derived from an EMBL/GenBank/DDBJ whole genome shotgun (WGS) entry which is preliminary data.</text>
</comment>
<dbReference type="EMBL" id="BTSX01000002">
    <property type="protein sequence ID" value="GMS86079.1"/>
    <property type="molecule type" value="Genomic_DNA"/>
</dbReference>
<gene>
    <name evidence="2" type="ORF">PENTCL1PPCAC_8254</name>
</gene>
<keyword evidence="1" id="KW-0472">Membrane</keyword>
<feature type="transmembrane region" description="Helical" evidence="1">
    <location>
        <begin position="59"/>
        <end position="85"/>
    </location>
</feature>
<dbReference type="AlphaFoldDB" id="A0AAV5T0K6"/>
<evidence type="ECO:0000256" key="1">
    <source>
        <dbReference type="SAM" id="Phobius"/>
    </source>
</evidence>
<reference evidence="2" key="1">
    <citation type="submission" date="2023-10" db="EMBL/GenBank/DDBJ databases">
        <title>Genome assembly of Pristionchus species.</title>
        <authorList>
            <person name="Yoshida K."/>
            <person name="Sommer R.J."/>
        </authorList>
    </citation>
    <scope>NUCLEOTIDE SEQUENCE</scope>
    <source>
        <strain evidence="2">RS0144</strain>
    </source>
</reference>
<feature type="non-terminal residue" evidence="2">
    <location>
        <position position="111"/>
    </location>
</feature>
<proteinExistence type="predicted"/>
<sequence length="111" mass="12387">IGHGKCSPNTPENLKLALCIPASCAKDQPRLYSLLSDRTGDALHMCSLECAGPKKEKDWFFWMVNGALLLLIAGTLLVSAVDYLAERREQKWRETEGGRAMERGHDDIRNS</sequence>
<keyword evidence="1" id="KW-0812">Transmembrane</keyword>
<dbReference type="Proteomes" id="UP001432027">
    <property type="component" value="Unassembled WGS sequence"/>
</dbReference>
<evidence type="ECO:0000313" key="3">
    <source>
        <dbReference type="Proteomes" id="UP001432027"/>
    </source>
</evidence>
<keyword evidence="1" id="KW-1133">Transmembrane helix</keyword>
<organism evidence="2 3">
    <name type="scientific">Pristionchus entomophagus</name>
    <dbReference type="NCBI Taxonomy" id="358040"/>
    <lineage>
        <taxon>Eukaryota</taxon>
        <taxon>Metazoa</taxon>
        <taxon>Ecdysozoa</taxon>
        <taxon>Nematoda</taxon>
        <taxon>Chromadorea</taxon>
        <taxon>Rhabditida</taxon>
        <taxon>Rhabditina</taxon>
        <taxon>Diplogasteromorpha</taxon>
        <taxon>Diplogasteroidea</taxon>
        <taxon>Neodiplogasteridae</taxon>
        <taxon>Pristionchus</taxon>
    </lineage>
</organism>
<accession>A0AAV5T0K6</accession>
<evidence type="ECO:0000313" key="2">
    <source>
        <dbReference type="EMBL" id="GMS86079.1"/>
    </source>
</evidence>